<dbReference type="Gene3D" id="3.30.457.10">
    <property type="entry name" value="Copper amine oxidase-like, N-terminal domain"/>
    <property type="match status" value="1"/>
</dbReference>
<dbReference type="Gene3D" id="2.60.40.1080">
    <property type="match status" value="1"/>
</dbReference>
<dbReference type="Proteomes" id="UP000001968">
    <property type="component" value="Chromosome"/>
</dbReference>
<dbReference type="KEGG" id="swo:Swol_1988"/>
<dbReference type="AlphaFoldDB" id="Q0AVH1"/>
<proteinExistence type="predicted"/>
<accession>Q0AVH1</accession>
<protein>
    <recommendedName>
        <fullName evidence="2">BIG2 domain-containing protein</fullName>
    </recommendedName>
</protein>
<dbReference type="InterPro" id="IPR008964">
    <property type="entry name" value="Invasin/intimin_cell_adhesion"/>
</dbReference>
<keyword evidence="4" id="KW-1185">Reference proteome</keyword>
<evidence type="ECO:0000256" key="1">
    <source>
        <dbReference type="SAM" id="SignalP"/>
    </source>
</evidence>
<evidence type="ECO:0000313" key="3">
    <source>
        <dbReference type="EMBL" id="ABI69283.1"/>
    </source>
</evidence>
<evidence type="ECO:0000313" key="4">
    <source>
        <dbReference type="Proteomes" id="UP000001968"/>
    </source>
</evidence>
<feature type="domain" description="BIG2" evidence="2">
    <location>
        <begin position="370"/>
        <end position="447"/>
    </location>
</feature>
<organism evidence="3 4">
    <name type="scientific">Syntrophomonas wolfei subsp. wolfei (strain DSM 2245B / Goettingen)</name>
    <dbReference type="NCBI Taxonomy" id="335541"/>
    <lineage>
        <taxon>Bacteria</taxon>
        <taxon>Bacillati</taxon>
        <taxon>Bacillota</taxon>
        <taxon>Clostridia</taxon>
        <taxon>Eubacteriales</taxon>
        <taxon>Syntrophomonadaceae</taxon>
        <taxon>Syntrophomonas</taxon>
    </lineage>
</organism>
<dbReference type="OrthoDB" id="1808737at2"/>
<sequence length="554" mass="60624">MRQIKKSGQVIRFWRNGSTIALGIFCLAALILAISSLSISLTAMAQEAAPPAIIDSNDQVIMTNPLPLIIENQIMVPISTLAGALQMKVVWDSEQQTATVSKGKDILRLRIDSSQARINGQELPLGTAVSIIDDRVYVPLVSVATALGAKLQWDEDNRTVKLLPGTVNSCNSQDKTSPRREEGTLSANLTVKAGYFGTPYNTMKVFTLNELEAMPQVQQAYTFIDSMPSVILDSAQGVKLSDILHSAGIDINSIDTLYFYTTDVEKGWYQSLPKSFLLDTRRYYYPNLPIYWDYDENKALPGAEEGAVEVEPIIAIRDYWKRFATSPDFSQMDESNGLRLLFGQVDTSTITSMRSAKWIHEISVMLVGQPPGEVRLNQHVVHALIGSTVVLEAMVGPTDASNKSVNWSSSNPEIASVDNSGQVSIVSPGTATITATTVEGKLTANCVVHATANLVESQRAVVAGSTQAREEQEESDPVAMSMGKQRLANKSDLVKSEQLGKIFELSADIIPLKPRNEYGNANLPIGITSLILFCLGAGRKYKEYKKEVSERNLQ</sequence>
<name>Q0AVH1_SYNWW</name>
<reference evidence="4" key="1">
    <citation type="journal article" date="2010" name="Environ. Microbiol.">
        <title>The genome of Syntrophomonas wolfei: new insights into syntrophic metabolism and biohydrogen production.</title>
        <authorList>
            <person name="Sieber J.R."/>
            <person name="Sims D.R."/>
            <person name="Han C."/>
            <person name="Kim E."/>
            <person name="Lykidis A."/>
            <person name="Lapidus A.L."/>
            <person name="McDonnald E."/>
            <person name="Rohlin L."/>
            <person name="Culley D.E."/>
            <person name="Gunsalus R."/>
            <person name="McInerney M.J."/>
        </authorList>
    </citation>
    <scope>NUCLEOTIDE SEQUENCE [LARGE SCALE GENOMIC DNA]</scope>
    <source>
        <strain evidence="4">DSM 2245B / Goettingen</strain>
    </source>
</reference>
<gene>
    <name evidence="3" type="ordered locus">Swol_1988</name>
</gene>
<dbReference type="SUPFAM" id="SSF49373">
    <property type="entry name" value="Invasin/intimin cell-adhesion fragments"/>
    <property type="match status" value="1"/>
</dbReference>
<dbReference type="InterPro" id="IPR036582">
    <property type="entry name" value="Mao_N_sf"/>
</dbReference>
<dbReference type="HOGENOM" id="CLU_491686_0_0_9"/>
<dbReference type="EMBL" id="CP000448">
    <property type="protein sequence ID" value="ABI69283.1"/>
    <property type="molecule type" value="Genomic_DNA"/>
</dbReference>
<feature type="chain" id="PRO_5004168781" description="BIG2 domain-containing protein" evidence="1">
    <location>
        <begin position="46"/>
        <end position="554"/>
    </location>
</feature>
<keyword evidence="1" id="KW-0732">Signal</keyword>
<dbReference type="InterPro" id="IPR012854">
    <property type="entry name" value="Cu_amine_oxidase-like_N"/>
</dbReference>
<dbReference type="SUPFAM" id="SSF55383">
    <property type="entry name" value="Copper amine oxidase, domain N"/>
    <property type="match status" value="1"/>
</dbReference>
<dbReference type="Pfam" id="PF07833">
    <property type="entry name" value="Cu_amine_oxidN1"/>
    <property type="match status" value="1"/>
</dbReference>
<dbReference type="SMART" id="SM00635">
    <property type="entry name" value="BID_2"/>
    <property type="match status" value="1"/>
</dbReference>
<evidence type="ECO:0000259" key="2">
    <source>
        <dbReference type="SMART" id="SM00635"/>
    </source>
</evidence>
<dbReference type="Pfam" id="PF02368">
    <property type="entry name" value="Big_2"/>
    <property type="match status" value="1"/>
</dbReference>
<dbReference type="InterPro" id="IPR003343">
    <property type="entry name" value="Big_2"/>
</dbReference>
<dbReference type="eggNOG" id="COG5492">
    <property type="taxonomic scope" value="Bacteria"/>
</dbReference>
<feature type="signal peptide" evidence="1">
    <location>
        <begin position="1"/>
        <end position="45"/>
    </location>
</feature>
<dbReference type="STRING" id="335541.Swol_1988"/>